<sequence length="44" mass="4579">MRSTVENAAHRGENSVETLKSSAQVGLLGHPKTSIECLGGRGSL</sequence>
<accession>A0A0A1VWP3</accession>
<name>A0A0A1VWP3_MICAE</name>
<dbReference type="AlphaFoldDB" id="A0A0A1VWP3"/>
<comment type="caution">
    <text evidence="1">The sequence shown here is derived from an EMBL/GenBank/DDBJ whole genome shotgun (WGS) entry which is preliminary data.</text>
</comment>
<gene>
    <name evidence="1" type="ORF">N44_02827</name>
</gene>
<protein>
    <submittedName>
        <fullName evidence="1">Uncharacterized protein</fullName>
    </submittedName>
</protein>
<dbReference type="EMBL" id="BBPA01000053">
    <property type="protein sequence ID" value="GAL94247.1"/>
    <property type="molecule type" value="Genomic_DNA"/>
</dbReference>
<reference evidence="2" key="1">
    <citation type="journal article" date="2015" name="Genome">
        <title>Whole Genome Sequence of the Non-Microcystin-Producing Microcystis aeruginosa Strain NIES-44.</title>
        <authorList>
            <person name="Okano K."/>
            <person name="Miyata N."/>
            <person name="Ozaki Y."/>
        </authorList>
    </citation>
    <scope>NUCLEOTIDE SEQUENCE [LARGE SCALE GENOMIC DNA]</scope>
    <source>
        <strain evidence="2">NIES-44</strain>
    </source>
</reference>
<evidence type="ECO:0000313" key="1">
    <source>
        <dbReference type="EMBL" id="GAL94247.1"/>
    </source>
</evidence>
<dbReference type="Proteomes" id="UP000030321">
    <property type="component" value="Unassembled WGS sequence"/>
</dbReference>
<organism evidence="1 2">
    <name type="scientific">Microcystis aeruginosa NIES-44</name>
    <dbReference type="NCBI Taxonomy" id="449439"/>
    <lineage>
        <taxon>Bacteria</taxon>
        <taxon>Bacillati</taxon>
        <taxon>Cyanobacteriota</taxon>
        <taxon>Cyanophyceae</taxon>
        <taxon>Oscillatoriophycideae</taxon>
        <taxon>Chroococcales</taxon>
        <taxon>Microcystaceae</taxon>
        <taxon>Microcystis</taxon>
    </lineage>
</organism>
<evidence type="ECO:0000313" key="2">
    <source>
        <dbReference type="Proteomes" id="UP000030321"/>
    </source>
</evidence>
<proteinExistence type="predicted"/>